<proteinExistence type="predicted"/>
<gene>
    <name evidence="2" type="ORF">VFH_I255320</name>
</gene>
<dbReference type="InterPro" id="IPR010800">
    <property type="entry name" value="GRP"/>
</dbReference>
<feature type="chain" id="PRO_5043695848" description="Cold and drought-regulated protein CORA-like" evidence="1">
    <location>
        <begin position="26"/>
        <end position="120"/>
    </location>
</feature>
<organism evidence="2 3">
    <name type="scientific">Vicia faba</name>
    <name type="common">Broad bean</name>
    <name type="synonym">Faba vulgaris</name>
    <dbReference type="NCBI Taxonomy" id="3906"/>
    <lineage>
        <taxon>Eukaryota</taxon>
        <taxon>Viridiplantae</taxon>
        <taxon>Streptophyta</taxon>
        <taxon>Embryophyta</taxon>
        <taxon>Tracheophyta</taxon>
        <taxon>Spermatophyta</taxon>
        <taxon>Magnoliopsida</taxon>
        <taxon>eudicotyledons</taxon>
        <taxon>Gunneridae</taxon>
        <taxon>Pentapetalae</taxon>
        <taxon>rosids</taxon>
        <taxon>fabids</taxon>
        <taxon>Fabales</taxon>
        <taxon>Fabaceae</taxon>
        <taxon>Papilionoideae</taxon>
        <taxon>50 kb inversion clade</taxon>
        <taxon>NPAAA clade</taxon>
        <taxon>Hologalegina</taxon>
        <taxon>IRL clade</taxon>
        <taxon>Fabeae</taxon>
        <taxon>Vicia</taxon>
    </lineage>
</organism>
<dbReference type="EMBL" id="OX451736">
    <property type="protein sequence ID" value="CAI8586452.1"/>
    <property type="molecule type" value="Genomic_DNA"/>
</dbReference>
<evidence type="ECO:0000313" key="2">
    <source>
        <dbReference type="EMBL" id="CAI8586452.1"/>
    </source>
</evidence>
<reference evidence="2 3" key="1">
    <citation type="submission" date="2023-01" db="EMBL/GenBank/DDBJ databases">
        <authorList>
            <person name="Kreplak J."/>
        </authorList>
    </citation>
    <scope>NUCLEOTIDE SEQUENCE [LARGE SCALE GENOMIC DNA]</scope>
</reference>
<accession>A0AAV0YPK4</accession>
<feature type="signal peptide" evidence="1">
    <location>
        <begin position="1"/>
        <end position="25"/>
    </location>
</feature>
<dbReference type="InterPro" id="IPR052872">
    <property type="entry name" value="ESR_Regulator"/>
</dbReference>
<dbReference type="Proteomes" id="UP001157006">
    <property type="component" value="Chromosome 1L"/>
</dbReference>
<evidence type="ECO:0000256" key="1">
    <source>
        <dbReference type="SAM" id="SignalP"/>
    </source>
</evidence>
<protein>
    <recommendedName>
        <fullName evidence="4">Cold and drought-regulated protein CORA-like</fullName>
    </recommendedName>
</protein>
<evidence type="ECO:0000313" key="3">
    <source>
        <dbReference type="Proteomes" id="UP001157006"/>
    </source>
</evidence>
<keyword evidence="1" id="KW-0732">Signal</keyword>
<name>A0AAV0YPK4_VICFA</name>
<sequence>MDSKKAMLILGLMAMVLLISSEVSARDLTETSTNTKEEVVEKSTELNDAKLGYGHGHGGYYGGGGHHGGYYGGGGHHGGYHDSVGLHGGYYGGGGHHGGHGGYYGGGGHGGHGAASDNGN</sequence>
<dbReference type="PANTHER" id="PTHR37372">
    <property type="entry name" value="OS06G0316800 PROTEIN"/>
    <property type="match status" value="1"/>
</dbReference>
<dbReference type="Pfam" id="PF07172">
    <property type="entry name" value="GRP"/>
    <property type="match status" value="1"/>
</dbReference>
<evidence type="ECO:0008006" key="4">
    <source>
        <dbReference type="Google" id="ProtNLM"/>
    </source>
</evidence>
<dbReference type="PANTHER" id="PTHR37372:SF1">
    <property type="entry name" value="GEO07177P1"/>
    <property type="match status" value="1"/>
</dbReference>
<keyword evidence="3" id="KW-1185">Reference proteome</keyword>
<dbReference type="AlphaFoldDB" id="A0AAV0YPK4"/>